<dbReference type="Proteomes" id="UP000050794">
    <property type="component" value="Unassembled WGS sequence"/>
</dbReference>
<evidence type="ECO:0000313" key="3">
    <source>
        <dbReference type="WBParaSite" id="TCNE_0000274701-mRNA-1"/>
    </source>
</evidence>
<dbReference type="GO" id="GO:0005829">
    <property type="term" value="C:cytosol"/>
    <property type="evidence" value="ECO:0007669"/>
    <property type="project" value="GOC"/>
</dbReference>
<dbReference type="InterPro" id="IPR001683">
    <property type="entry name" value="PX_dom"/>
</dbReference>
<dbReference type="InterPro" id="IPR036871">
    <property type="entry name" value="PX_dom_sf"/>
</dbReference>
<accession>A0A183U2M7</accession>
<protein>
    <submittedName>
        <fullName evidence="3">PX domain-containing protein</fullName>
    </submittedName>
</protein>
<dbReference type="AlphaFoldDB" id="A0A183U2M7"/>
<dbReference type="GO" id="GO:0034498">
    <property type="term" value="P:early endosome to Golgi transport"/>
    <property type="evidence" value="ECO:0007669"/>
    <property type="project" value="TreeGrafter"/>
</dbReference>
<name>A0A183U2M7_TOXCA</name>
<dbReference type="WBParaSite" id="TCNE_0000274701-mRNA-1">
    <property type="protein sequence ID" value="TCNE_0000274701-mRNA-1"/>
    <property type="gene ID" value="TCNE_0000274701"/>
</dbReference>
<sequence>LAFSIVPEEANLAPVLSEASKINIVINQFEKKGEGVNAYIVYRIATTIGSLLTFNSDAYLTENVLGYASREYEVWRRFSDFLGLHEKLMEKYFHKGILVAAAP</sequence>
<dbReference type="PANTHER" id="PTHR10555:SF170">
    <property type="entry name" value="FI18122P1"/>
    <property type="match status" value="1"/>
</dbReference>
<evidence type="ECO:0000313" key="2">
    <source>
        <dbReference type="Proteomes" id="UP000050794"/>
    </source>
</evidence>
<proteinExistence type="predicted"/>
<organism evidence="2 3">
    <name type="scientific">Toxocara canis</name>
    <name type="common">Canine roundworm</name>
    <dbReference type="NCBI Taxonomy" id="6265"/>
    <lineage>
        <taxon>Eukaryota</taxon>
        <taxon>Metazoa</taxon>
        <taxon>Ecdysozoa</taxon>
        <taxon>Nematoda</taxon>
        <taxon>Chromadorea</taxon>
        <taxon>Rhabditida</taxon>
        <taxon>Spirurina</taxon>
        <taxon>Ascaridomorpha</taxon>
        <taxon>Ascaridoidea</taxon>
        <taxon>Toxocaridae</taxon>
        <taxon>Toxocara</taxon>
    </lineage>
</organism>
<reference evidence="3" key="1">
    <citation type="submission" date="2016-06" db="UniProtKB">
        <authorList>
            <consortium name="WormBaseParasite"/>
        </authorList>
    </citation>
    <scope>IDENTIFICATION</scope>
</reference>
<evidence type="ECO:0000259" key="1">
    <source>
        <dbReference type="PROSITE" id="PS50195"/>
    </source>
</evidence>
<dbReference type="PANTHER" id="PTHR10555">
    <property type="entry name" value="SORTING NEXIN"/>
    <property type="match status" value="1"/>
</dbReference>
<dbReference type="SUPFAM" id="SSF64268">
    <property type="entry name" value="PX domain"/>
    <property type="match status" value="1"/>
</dbReference>
<dbReference type="GO" id="GO:0035091">
    <property type="term" value="F:phosphatidylinositol binding"/>
    <property type="evidence" value="ECO:0007669"/>
    <property type="project" value="InterPro"/>
</dbReference>
<dbReference type="GO" id="GO:0010008">
    <property type="term" value="C:endosome membrane"/>
    <property type="evidence" value="ECO:0007669"/>
    <property type="project" value="TreeGrafter"/>
</dbReference>
<keyword evidence="2" id="KW-1185">Reference proteome</keyword>
<feature type="domain" description="PX" evidence="1">
    <location>
        <begin position="20"/>
        <end position="103"/>
    </location>
</feature>
<dbReference type="Gene3D" id="3.30.1520.10">
    <property type="entry name" value="Phox-like domain"/>
    <property type="match status" value="1"/>
</dbReference>
<dbReference type="Pfam" id="PF00787">
    <property type="entry name" value="PX"/>
    <property type="match status" value="1"/>
</dbReference>
<dbReference type="PROSITE" id="PS50195">
    <property type="entry name" value="PX"/>
    <property type="match status" value="1"/>
</dbReference>